<evidence type="ECO:0000313" key="3">
    <source>
        <dbReference type="EMBL" id="MEV8465604.1"/>
    </source>
</evidence>
<dbReference type="EMBL" id="JBFBVU010000002">
    <property type="protein sequence ID" value="MEV8465604.1"/>
    <property type="molecule type" value="Genomic_DNA"/>
</dbReference>
<dbReference type="RefSeq" id="WP_366191185.1">
    <property type="nucleotide sequence ID" value="NZ_JBFBVU010000002.1"/>
</dbReference>
<comment type="caution">
    <text evidence="3">The sequence shown here is derived from an EMBL/GenBank/DDBJ whole genome shotgun (WGS) entry which is preliminary data.</text>
</comment>
<keyword evidence="4" id="KW-1185">Reference proteome</keyword>
<protein>
    <submittedName>
        <fullName evidence="3">MerR family transcriptional regulator</fullName>
    </submittedName>
</protein>
<evidence type="ECO:0000313" key="4">
    <source>
        <dbReference type="Proteomes" id="UP001553161"/>
    </source>
</evidence>
<feature type="compositionally biased region" description="Acidic residues" evidence="1">
    <location>
        <begin position="155"/>
        <end position="164"/>
    </location>
</feature>
<dbReference type="InterPro" id="IPR000551">
    <property type="entry name" value="MerR-type_HTH_dom"/>
</dbReference>
<proteinExistence type="predicted"/>
<dbReference type="SUPFAM" id="SSF46955">
    <property type="entry name" value="Putative DNA-binding domain"/>
    <property type="match status" value="1"/>
</dbReference>
<feature type="region of interest" description="Disordered" evidence="1">
    <location>
        <begin position="95"/>
        <end position="192"/>
    </location>
</feature>
<sequence length="245" mass="26218">MRKSAEAFRTISEVARWLDTPAHVLRFWESRFPEIAPVKRAGGRRYYRPDDMRLLGGIKHLLHTEGHTIKSVQERLQTEGTVAIAAFSPSLDLKTDGDAAAAPETSDSVTPPAATPTADTTPSPQTDVSGEDPAPGEIPIAAQSEDIPPIGFFFDDSEDADPAEDQSGTFASSQMPPPEDRSDPADVAAPEAAMPVEVPPLAPVPYLPGTSHALRALVPADLPAAHRAALRDAATRLQALHSRPW</sequence>
<dbReference type="PROSITE" id="PS50937">
    <property type="entry name" value="HTH_MERR_2"/>
    <property type="match status" value="1"/>
</dbReference>
<evidence type="ECO:0000259" key="2">
    <source>
        <dbReference type="PROSITE" id="PS50937"/>
    </source>
</evidence>
<organism evidence="3 4">
    <name type="scientific">Meridianimarinicoccus marinus</name>
    <dbReference type="NCBI Taxonomy" id="3231483"/>
    <lineage>
        <taxon>Bacteria</taxon>
        <taxon>Pseudomonadati</taxon>
        <taxon>Pseudomonadota</taxon>
        <taxon>Alphaproteobacteria</taxon>
        <taxon>Rhodobacterales</taxon>
        <taxon>Paracoccaceae</taxon>
        <taxon>Meridianimarinicoccus</taxon>
    </lineage>
</organism>
<name>A0ABV3L211_9RHOB</name>
<gene>
    <name evidence="3" type="ORF">AB0T83_02255</name>
</gene>
<dbReference type="Proteomes" id="UP001553161">
    <property type="component" value="Unassembled WGS sequence"/>
</dbReference>
<feature type="compositionally biased region" description="Low complexity" evidence="1">
    <location>
        <begin position="105"/>
        <end position="127"/>
    </location>
</feature>
<feature type="domain" description="HTH merR-type" evidence="2">
    <location>
        <begin position="10"/>
        <end position="78"/>
    </location>
</feature>
<dbReference type="InterPro" id="IPR009061">
    <property type="entry name" value="DNA-bd_dom_put_sf"/>
</dbReference>
<dbReference type="Gene3D" id="1.10.1660.10">
    <property type="match status" value="1"/>
</dbReference>
<evidence type="ECO:0000256" key="1">
    <source>
        <dbReference type="SAM" id="MobiDB-lite"/>
    </source>
</evidence>
<dbReference type="CDD" id="cd04765">
    <property type="entry name" value="HTH_MlrA-like_sg2"/>
    <property type="match status" value="1"/>
</dbReference>
<dbReference type="SMART" id="SM00422">
    <property type="entry name" value="HTH_MERR"/>
    <property type="match status" value="1"/>
</dbReference>
<reference evidence="3 4" key="1">
    <citation type="submission" date="2024-07" db="EMBL/GenBank/DDBJ databases">
        <authorList>
            <person name="Kang M."/>
        </authorList>
    </citation>
    <scope>NUCLEOTIDE SEQUENCE [LARGE SCALE GENOMIC DNA]</scope>
    <source>
        <strain evidence="3 4">DFM31</strain>
    </source>
</reference>
<accession>A0ABV3L211</accession>
<dbReference type="Pfam" id="PF13411">
    <property type="entry name" value="MerR_1"/>
    <property type="match status" value="1"/>
</dbReference>